<feature type="region of interest" description="Disordered" evidence="1">
    <location>
        <begin position="255"/>
        <end position="290"/>
    </location>
</feature>
<dbReference type="GO" id="GO:0016020">
    <property type="term" value="C:membrane"/>
    <property type="evidence" value="ECO:0007669"/>
    <property type="project" value="TreeGrafter"/>
</dbReference>
<gene>
    <name evidence="4" type="ORF">TM35_000262420</name>
</gene>
<organism evidence="4 5">
    <name type="scientific">Trypanosoma theileri</name>
    <dbReference type="NCBI Taxonomy" id="67003"/>
    <lineage>
        <taxon>Eukaryota</taxon>
        <taxon>Discoba</taxon>
        <taxon>Euglenozoa</taxon>
        <taxon>Kinetoplastea</taxon>
        <taxon>Metakinetoplastina</taxon>
        <taxon>Trypanosomatida</taxon>
        <taxon>Trypanosomatidae</taxon>
        <taxon>Trypanosoma</taxon>
    </lineage>
</organism>
<dbReference type="OrthoDB" id="263805at2759"/>
<dbReference type="GO" id="GO:0005615">
    <property type="term" value="C:extracellular space"/>
    <property type="evidence" value="ECO:0007669"/>
    <property type="project" value="TreeGrafter"/>
</dbReference>
<reference evidence="4 5" key="1">
    <citation type="submission" date="2017-03" db="EMBL/GenBank/DDBJ databases">
        <title>An alternative strategy for trypanosome survival in the mammalian bloodstream revealed through genome and transcriptome analysis of the ubiquitous bovine parasite Trypanosoma (Megatrypanum) theileri.</title>
        <authorList>
            <person name="Kelly S."/>
            <person name="Ivens A."/>
            <person name="Mott A."/>
            <person name="O'Neill E."/>
            <person name="Emms D."/>
            <person name="Macleod O."/>
            <person name="Voorheis P."/>
            <person name="Matthews J."/>
            <person name="Matthews K."/>
            <person name="Carrington M."/>
        </authorList>
    </citation>
    <scope>NUCLEOTIDE SEQUENCE [LARGE SCALE GENOMIC DNA]</scope>
    <source>
        <strain evidence="4">Edinburgh</strain>
    </source>
</reference>
<keyword evidence="4" id="KW-0378">Hydrolase</keyword>
<dbReference type="Proteomes" id="UP000192257">
    <property type="component" value="Unassembled WGS sequence"/>
</dbReference>
<proteinExistence type="predicted"/>
<dbReference type="GO" id="GO:0006508">
    <property type="term" value="P:proteolysis"/>
    <property type="evidence" value="ECO:0007669"/>
    <property type="project" value="TreeGrafter"/>
</dbReference>
<dbReference type="InterPro" id="IPR042097">
    <property type="entry name" value="Aminopeptidase_N-like_N_sf"/>
</dbReference>
<evidence type="ECO:0000256" key="1">
    <source>
        <dbReference type="SAM" id="MobiDB-lite"/>
    </source>
</evidence>
<dbReference type="GeneID" id="39987759"/>
<dbReference type="Pfam" id="PF17900">
    <property type="entry name" value="Peptidase_M1_N"/>
    <property type="match status" value="1"/>
</dbReference>
<dbReference type="PANTHER" id="PTHR11533">
    <property type="entry name" value="PROTEASE M1 ZINC METALLOPROTEASE"/>
    <property type="match status" value="1"/>
</dbReference>
<dbReference type="GO" id="GO:0043171">
    <property type="term" value="P:peptide catabolic process"/>
    <property type="evidence" value="ECO:0007669"/>
    <property type="project" value="TreeGrafter"/>
</dbReference>
<dbReference type="Gene3D" id="2.60.40.1730">
    <property type="entry name" value="tricorn interacting facor f3 domain"/>
    <property type="match status" value="1"/>
</dbReference>
<dbReference type="Pfam" id="PF01433">
    <property type="entry name" value="Peptidase_M1"/>
    <property type="match status" value="1"/>
</dbReference>
<dbReference type="InterPro" id="IPR045357">
    <property type="entry name" value="Aminopeptidase_N-like_N"/>
</dbReference>
<evidence type="ECO:0000313" key="5">
    <source>
        <dbReference type="Proteomes" id="UP000192257"/>
    </source>
</evidence>
<dbReference type="EMBL" id="NBCO01000026">
    <property type="protein sequence ID" value="ORC86790.1"/>
    <property type="molecule type" value="Genomic_DNA"/>
</dbReference>
<dbReference type="VEuPathDB" id="TriTrypDB:TM35_000262420"/>
<feature type="non-terminal residue" evidence="4">
    <location>
        <position position="1"/>
    </location>
</feature>
<dbReference type="GO" id="GO:0070006">
    <property type="term" value="F:metalloaminopeptidase activity"/>
    <property type="evidence" value="ECO:0007669"/>
    <property type="project" value="TreeGrafter"/>
</dbReference>
<protein>
    <submittedName>
        <fullName evidence="4">Putative aminopeptidase, putative,metallo-peptidase, clan MA(E), family M1</fullName>
    </submittedName>
</protein>
<dbReference type="RefSeq" id="XP_028880856.1">
    <property type="nucleotide sequence ID" value="XM_029027979.1"/>
</dbReference>
<dbReference type="STRING" id="67003.A0A1X0NRQ5"/>
<evidence type="ECO:0000313" key="4">
    <source>
        <dbReference type="EMBL" id="ORC86790.1"/>
    </source>
</evidence>
<accession>A0A1X0NRQ5</accession>
<evidence type="ECO:0000259" key="3">
    <source>
        <dbReference type="Pfam" id="PF17900"/>
    </source>
</evidence>
<evidence type="ECO:0000259" key="2">
    <source>
        <dbReference type="Pfam" id="PF01433"/>
    </source>
</evidence>
<feature type="domain" description="Aminopeptidase N-like N-terminal" evidence="3">
    <location>
        <begin position="2"/>
        <end position="113"/>
    </location>
</feature>
<keyword evidence="5" id="KW-1185">Reference proteome</keyword>
<dbReference type="SUPFAM" id="SSF63737">
    <property type="entry name" value="Leukotriene A4 hydrolase N-terminal domain"/>
    <property type="match status" value="1"/>
</dbReference>
<dbReference type="GO" id="GO:0008270">
    <property type="term" value="F:zinc ion binding"/>
    <property type="evidence" value="ECO:0007669"/>
    <property type="project" value="InterPro"/>
</dbReference>
<comment type="caution">
    <text evidence="4">The sequence shown here is derived from an EMBL/GenBank/DDBJ whole genome shotgun (WGS) entry which is preliminary data.</text>
</comment>
<name>A0A1X0NRQ5_9TRYP</name>
<dbReference type="GO" id="GO:0005737">
    <property type="term" value="C:cytoplasm"/>
    <property type="evidence" value="ECO:0007669"/>
    <property type="project" value="TreeGrafter"/>
</dbReference>
<sequence>STVTLTIAFTGRIQAWDQGGIYTNDKSESTTTGIGVSATQGVLLTHFEVSLARLAFPCPDDPQQYRLIWQLQSLQLPSLYSLVTSNTSEIMKKTMGNKGIQYSFAPIGPLPAYVLAFAAFSGSVEVVETTLHTRKPLSTLVEDNNKNNNNKCNTMGIRNYNNVETILPLRVITSKTSGVSLSMLNQIAYIAQEAVRLLEDFFAAPLPLQQLPFSENFEHQEEMLTIVVAPTMPYISGMEHHSCIFLNETIYRTSQNNNNNNNSSSGSGSSGNSNNNNNTKGSSKQQATSSDEVSRVELIVHELAHHWVGNALGMPFVLKEGVCLLLEQCFCDIIMGKPMRKIKPSGDTLSSTFITPAPSVSTTSSRTESSLTVSTATTVVDTEKGKEFTGYSYQKALNTLRDVVSRMGFSTFKERMQYMYFNEVMKHSENCGEEDYNSHFSVKDYLTPYVRADEFLAYMGT</sequence>
<dbReference type="Gene3D" id="1.10.390.10">
    <property type="entry name" value="Neutral Protease Domain 2"/>
    <property type="match status" value="1"/>
</dbReference>
<dbReference type="InterPro" id="IPR014782">
    <property type="entry name" value="Peptidase_M1_dom"/>
</dbReference>
<dbReference type="InterPro" id="IPR027268">
    <property type="entry name" value="Peptidase_M4/M1_CTD_sf"/>
</dbReference>
<dbReference type="AlphaFoldDB" id="A0A1X0NRQ5"/>
<dbReference type="PANTHER" id="PTHR11533:SF299">
    <property type="entry name" value="AMINOPEPTIDASE"/>
    <property type="match status" value="1"/>
</dbReference>
<keyword evidence="4" id="KW-0031">Aminopeptidase</keyword>
<keyword evidence="4" id="KW-0645">Protease</keyword>
<feature type="domain" description="Peptidase M1 membrane alanine aminopeptidase" evidence="2">
    <location>
        <begin position="285"/>
        <end position="430"/>
    </location>
</feature>
<dbReference type="SUPFAM" id="SSF55486">
    <property type="entry name" value="Metalloproteases ('zincins'), catalytic domain"/>
    <property type="match status" value="1"/>
</dbReference>
<dbReference type="GO" id="GO:0042277">
    <property type="term" value="F:peptide binding"/>
    <property type="evidence" value="ECO:0007669"/>
    <property type="project" value="TreeGrafter"/>
</dbReference>
<dbReference type="InterPro" id="IPR050344">
    <property type="entry name" value="Peptidase_M1_aminopeptidases"/>
</dbReference>
<feature type="compositionally biased region" description="Low complexity" evidence="1">
    <location>
        <begin position="255"/>
        <end position="285"/>
    </location>
</feature>